<evidence type="ECO:0000259" key="3">
    <source>
        <dbReference type="Pfam" id="PF00857"/>
    </source>
</evidence>
<comment type="similarity">
    <text evidence="1">Belongs to the isochorismatase family.</text>
</comment>
<evidence type="ECO:0000313" key="4">
    <source>
        <dbReference type="EMBL" id="KAK4139952.1"/>
    </source>
</evidence>
<dbReference type="SUPFAM" id="SSF52499">
    <property type="entry name" value="Isochorismatase-like hydrolases"/>
    <property type="match status" value="1"/>
</dbReference>
<dbReference type="GO" id="GO:0016787">
    <property type="term" value="F:hydrolase activity"/>
    <property type="evidence" value="ECO:0007669"/>
    <property type="project" value="UniProtKB-KW"/>
</dbReference>
<comment type="caution">
    <text evidence="4">The sequence shown here is derived from an EMBL/GenBank/DDBJ whole genome shotgun (WGS) entry which is preliminary data.</text>
</comment>
<sequence>MASKVSVVGNPKSRFWLFHLDHGFDLTHPSSPDQAPSGRRIKLPTTTMPVTVAPEKKALVIIDMQNIFLSPTMFGKVRGEGHEAEDTLLRTGIPAARNAGIQIVHVTWGISEKELHVLPPIIFRIFRFSETENDEPGGMKEVESDLGVGVDYGDVKLPSGSTVSAGRLLMRDQWNTALHNPLQQEFDKSQTTALPDVRFHKSRLSGFWGGTTPCIEYLKEKGITTLLFAGVNTDQCVLASLQDACNVGFDTILLRDGCGTISPEYATKMVELNCRKSWVFMSSCYGLENGVKSMETL</sequence>
<dbReference type="GeneID" id="87815075"/>
<dbReference type="EMBL" id="MU853644">
    <property type="protein sequence ID" value="KAK4139952.1"/>
    <property type="molecule type" value="Genomic_DNA"/>
</dbReference>
<name>A0AAN6UVE5_9PEZI</name>
<reference evidence="4" key="2">
    <citation type="submission" date="2023-05" db="EMBL/GenBank/DDBJ databases">
        <authorList>
            <consortium name="Lawrence Berkeley National Laboratory"/>
            <person name="Steindorff A."/>
            <person name="Hensen N."/>
            <person name="Bonometti L."/>
            <person name="Westerberg I."/>
            <person name="Brannstrom I.O."/>
            <person name="Guillou S."/>
            <person name="Cros-Aarteil S."/>
            <person name="Calhoun S."/>
            <person name="Haridas S."/>
            <person name="Kuo A."/>
            <person name="Mondo S."/>
            <person name="Pangilinan J."/>
            <person name="Riley R."/>
            <person name="Labutti K."/>
            <person name="Andreopoulos B."/>
            <person name="Lipzen A."/>
            <person name="Chen C."/>
            <person name="Yanf M."/>
            <person name="Daum C."/>
            <person name="Ng V."/>
            <person name="Clum A."/>
            <person name="Ohm R."/>
            <person name="Martin F."/>
            <person name="Silar P."/>
            <person name="Natvig D."/>
            <person name="Lalanne C."/>
            <person name="Gautier V."/>
            <person name="Ament-Velasquez S.L."/>
            <person name="Kruys A."/>
            <person name="Hutchinson M.I."/>
            <person name="Powell A.J."/>
            <person name="Barry K."/>
            <person name="Miller A.N."/>
            <person name="Grigoriev I.V."/>
            <person name="Debuchy R."/>
            <person name="Gladieux P."/>
            <person name="Thoren M.H."/>
            <person name="Johannesson H."/>
        </authorList>
    </citation>
    <scope>NUCLEOTIDE SEQUENCE</scope>
    <source>
        <strain evidence="4">CBS 141.50</strain>
    </source>
</reference>
<dbReference type="AlphaFoldDB" id="A0AAN6UVE5"/>
<protein>
    <submittedName>
        <fullName evidence="4">Isochorismatase-like protein</fullName>
    </submittedName>
</protein>
<dbReference type="InterPro" id="IPR000868">
    <property type="entry name" value="Isochorismatase-like_dom"/>
</dbReference>
<organism evidence="4 5">
    <name type="scientific">Dichotomopilus funicola</name>
    <dbReference type="NCBI Taxonomy" id="1934379"/>
    <lineage>
        <taxon>Eukaryota</taxon>
        <taxon>Fungi</taxon>
        <taxon>Dikarya</taxon>
        <taxon>Ascomycota</taxon>
        <taxon>Pezizomycotina</taxon>
        <taxon>Sordariomycetes</taxon>
        <taxon>Sordariomycetidae</taxon>
        <taxon>Sordariales</taxon>
        <taxon>Chaetomiaceae</taxon>
        <taxon>Dichotomopilus</taxon>
    </lineage>
</organism>
<dbReference type="Gene3D" id="3.40.50.850">
    <property type="entry name" value="Isochorismatase-like"/>
    <property type="match status" value="1"/>
</dbReference>
<dbReference type="InterPro" id="IPR050272">
    <property type="entry name" value="Isochorismatase-like_hydrls"/>
</dbReference>
<reference evidence="4" key="1">
    <citation type="journal article" date="2023" name="Mol. Phylogenet. Evol.">
        <title>Genome-scale phylogeny and comparative genomics of the fungal order Sordariales.</title>
        <authorList>
            <person name="Hensen N."/>
            <person name="Bonometti L."/>
            <person name="Westerberg I."/>
            <person name="Brannstrom I.O."/>
            <person name="Guillou S."/>
            <person name="Cros-Aarteil S."/>
            <person name="Calhoun S."/>
            <person name="Haridas S."/>
            <person name="Kuo A."/>
            <person name="Mondo S."/>
            <person name="Pangilinan J."/>
            <person name="Riley R."/>
            <person name="LaButti K."/>
            <person name="Andreopoulos B."/>
            <person name="Lipzen A."/>
            <person name="Chen C."/>
            <person name="Yan M."/>
            <person name="Daum C."/>
            <person name="Ng V."/>
            <person name="Clum A."/>
            <person name="Steindorff A."/>
            <person name="Ohm R.A."/>
            <person name="Martin F."/>
            <person name="Silar P."/>
            <person name="Natvig D.O."/>
            <person name="Lalanne C."/>
            <person name="Gautier V."/>
            <person name="Ament-Velasquez S.L."/>
            <person name="Kruys A."/>
            <person name="Hutchinson M.I."/>
            <person name="Powell A.J."/>
            <person name="Barry K."/>
            <person name="Miller A.N."/>
            <person name="Grigoriev I.V."/>
            <person name="Debuchy R."/>
            <person name="Gladieux P."/>
            <person name="Hiltunen Thoren M."/>
            <person name="Johannesson H."/>
        </authorList>
    </citation>
    <scope>NUCLEOTIDE SEQUENCE</scope>
    <source>
        <strain evidence="4">CBS 141.50</strain>
    </source>
</reference>
<evidence type="ECO:0000256" key="1">
    <source>
        <dbReference type="ARBA" id="ARBA00006336"/>
    </source>
</evidence>
<feature type="domain" description="Isochorismatase-like" evidence="3">
    <location>
        <begin position="58"/>
        <end position="268"/>
    </location>
</feature>
<dbReference type="RefSeq" id="XP_062633323.1">
    <property type="nucleotide sequence ID" value="XM_062778462.1"/>
</dbReference>
<dbReference type="Proteomes" id="UP001302676">
    <property type="component" value="Unassembled WGS sequence"/>
</dbReference>
<accession>A0AAN6UVE5</accession>
<proteinExistence type="inferred from homology"/>
<dbReference type="PANTHER" id="PTHR43540:SF9">
    <property type="entry name" value="FAMILY HYDROLASE, PUTATIVE (AFU_ORTHOLOGUE AFUA_2G08700)-RELATED"/>
    <property type="match status" value="1"/>
</dbReference>
<dbReference type="Pfam" id="PF00857">
    <property type="entry name" value="Isochorismatase"/>
    <property type="match status" value="1"/>
</dbReference>
<dbReference type="CDD" id="cd00431">
    <property type="entry name" value="cysteine_hydrolases"/>
    <property type="match status" value="1"/>
</dbReference>
<evidence type="ECO:0000313" key="5">
    <source>
        <dbReference type="Proteomes" id="UP001302676"/>
    </source>
</evidence>
<keyword evidence="2" id="KW-0378">Hydrolase</keyword>
<keyword evidence="5" id="KW-1185">Reference proteome</keyword>
<dbReference type="PANTHER" id="PTHR43540">
    <property type="entry name" value="PEROXYUREIDOACRYLATE/UREIDOACRYLATE AMIDOHYDROLASE-RELATED"/>
    <property type="match status" value="1"/>
</dbReference>
<gene>
    <name evidence="4" type="ORF">C8A04DRAFT_15375</name>
</gene>
<dbReference type="InterPro" id="IPR036380">
    <property type="entry name" value="Isochorismatase-like_sf"/>
</dbReference>
<evidence type="ECO:0000256" key="2">
    <source>
        <dbReference type="ARBA" id="ARBA00022801"/>
    </source>
</evidence>